<keyword evidence="2" id="KW-0805">Transcription regulation</keyword>
<dbReference type="InterPro" id="IPR003441">
    <property type="entry name" value="NAC-dom"/>
</dbReference>
<evidence type="ECO:0000256" key="6">
    <source>
        <dbReference type="SAM" id="MobiDB-lite"/>
    </source>
</evidence>
<evidence type="ECO:0000259" key="7">
    <source>
        <dbReference type="PROSITE" id="PS51005"/>
    </source>
</evidence>
<accession>A0A8X7ZY89</accession>
<feature type="domain" description="NAC" evidence="7">
    <location>
        <begin position="9"/>
        <end position="156"/>
    </location>
</feature>
<dbReference type="PANTHER" id="PTHR31744:SF79">
    <property type="entry name" value="NAC DOMAIN-CONTAINING PROTEIN"/>
    <property type="match status" value="1"/>
</dbReference>
<protein>
    <recommendedName>
        <fullName evidence="7">NAC domain-containing protein</fullName>
    </recommendedName>
</protein>
<evidence type="ECO:0000256" key="4">
    <source>
        <dbReference type="ARBA" id="ARBA00023163"/>
    </source>
</evidence>
<dbReference type="EMBL" id="JAAWWB010000008">
    <property type="protein sequence ID" value="KAG6778036.1"/>
    <property type="molecule type" value="Genomic_DNA"/>
</dbReference>
<comment type="subcellular location">
    <subcellularLocation>
        <location evidence="1">Nucleus</location>
    </subcellularLocation>
</comment>
<dbReference type="GO" id="GO:0003677">
    <property type="term" value="F:DNA binding"/>
    <property type="evidence" value="ECO:0007669"/>
    <property type="project" value="UniProtKB-KW"/>
</dbReference>
<organism evidence="8 9">
    <name type="scientific">Populus tomentosa</name>
    <name type="common">Chinese white poplar</name>
    <dbReference type="NCBI Taxonomy" id="118781"/>
    <lineage>
        <taxon>Eukaryota</taxon>
        <taxon>Viridiplantae</taxon>
        <taxon>Streptophyta</taxon>
        <taxon>Embryophyta</taxon>
        <taxon>Tracheophyta</taxon>
        <taxon>Spermatophyta</taxon>
        <taxon>Magnoliopsida</taxon>
        <taxon>eudicotyledons</taxon>
        <taxon>Gunneridae</taxon>
        <taxon>Pentapetalae</taxon>
        <taxon>rosids</taxon>
        <taxon>fabids</taxon>
        <taxon>Malpighiales</taxon>
        <taxon>Salicaceae</taxon>
        <taxon>Saliceae</taxon>
        <taxon>Populus</taxon>
    </lineage>
</organism>
<keyword evidence="9" id="KW-1185">Reference proteome</keyword>
<dbReference type="OrthoDB" id="1880352at2759"/>
<feature type="region of interest" description="Disordered" evidence="6">
    <location>
        <begin position="173"/>
        <end position="201"/>
    </location>
</feature>
<gene>
    <name evidence="8" type="ORF">POTOM_017881</name>
</gene>
<dbReference type="GO" id="GO:0006355">
    <property type="term" value="P:regulation of DNA-templated transcription"/>
    <property type="evidence" value="ECO:0007669"/>
    <property type="project" value="InterPro"/>
</dbReference>
<feature type="compositionally biased region" description="Polar residues" evidence="6">
    <location>
        <begin position="176"/>
        <end position="191"/>
    </location>
</feature>
<evidence type="ECO:0000313" key="8">
    <source>
        <dbReference type="EMBL" id="KAG6778036.1"/>
    </source>
</evidence>
<proteinExistence type="predicted"/>
<dbReference type="AlphaFoldDB" id="A0A8X7ZY89"/>
<evidence type="ECO:0000256" key="1">
    <source>
        <dbReference type="ARBA" id="ARBA00004123"/>
    </source>
</evidence>
<keyword evidence="4" id="KW-0804">Transcription</keyword>
<evidence type="ECO:0000256" key="2">
    <source>
        <dbReference type="ARBA" id="ARBA00023015"/>
    </source>
</evidence>
<dbReference type="GO" id="GO:0005634">
    <property type="term" value="C:nucleus"/>
    <property type="evidence" value="ECO:0007669"/>
    <property type="project" value="UniProtKB-SubCell"/>
</dbReference>
<evidence type="ECO:0000256" key="5">
    <source>
        <dbReference type="ARBA" id="ARBA00023242"/>
    </source>
</evidence>
<evidence type="ECO:0000256" key="3">
    <source>
        <dbReference type="ARBA" id="ARBA00023125"/>
    </source>
</evidence>
<evidence type="ECO:0000313" key="9">
    <source>
        <dbReference type="Proteomes" id="UP000886885"/>
    </source>
</evidence>
<reference evidence="8" key="1">
    <citation type="journal article" date="2020" name="bioRxiv">
        <title>Hybrid origin of Populus tomentosa Carr. identified through genome sequencing and phylogenomic analysis.</title>
        <authorList>
            <person name="An X."/>
            <person name="Gao K."/>
            <person name="Chen Z."/>
            <person name="Li J."/>
            <person name="Yang X."/>
            <person name="Yang X."/>
            <person name="Zhou J."/>
            <person name="Guo T."/>
            <person name="Zhao T."/>
            <person name="Huang S."/>
            <person name="Miao D."/>
            <person name="Khan W.U."/>
            <person name="Rao P."/>
            <person name="Ye M."/>
            <person name="Lei B."/>
            <person name="Liao W."/>
            <person name="Wang J."/>
            <person name="Ji L."/>
            <person name="Li Y."/>
            <person name="Guo B."/>
            <person name="Mustafa N.S."/>
            <person name="Li S."/>
            <person name="Yun Q."/>
            <person name="Keller S.R."/>
            <person name="Mao J."/>
            <person name="Zhang R."/>
            <person name="Strauss S.H."/>
        </authorList>
    </citation>
    <scope>NUCLEOTIDE SEQUENCE</scope>
    <source>
        <strain evidence="8">GM15</strain>
        <tissue evidence="8">Leaf</tissue>
    </source>
</reference>
<sequence length="277" mass="32143">MDEMPLQLDLPGFRFHPTEEELLDFYLKNMVFSRKMRLDVIGYLNIYRHDPSELPGLSKVGEREWYFFVPRDRKHGNGGRPNRTTQNGFWKATGSDRKIVSLSDPKRMIGLRKTLVFYKGRAPRGSKTDWVMNEYRLPEYSSPLPKDIVLCKIYRKATSLKVLEQRAAMEEETKTIHASPSSSLDTMSFCSQPEDPVPSELPSQHLVFKKEIEDDIIRNEKPREIKGPSLQLPTGTDMLPELQVPSKLSMEWNQDPIWSLNSPWLQNLIPYADILNF</sequence>
<comment type="caution">
    <text evidence="8">The sequence shown here is derived from an EMBL/GenBank/DDBJ whole genome shotgun (WGS) entry which is preliminary data.</text>
</comment>
<name>A0A8X7ZY89_POPTO</name>
<dbReference type="Proteomes" id="UP000886885">
    <property type="component" value="Chromosome 4D"/>
</dbReference>
<dbReference type="PROSITE" id="PS51005">
    <property type="entry name" value="NAC"/>
    <property type="match status" value="1"/>
</dbReference>
<dbReference type="Pfam" id="PF02365">
    <property type="entry name" value="NAM"/>
    <property type="match status" value="1"/>
</dbReference>
<keyword evidence="5" id="KW-0539">Nucleus</keyword>
<dbReference type="PANTHER" id="PTHR31744">
    <property type="entry name" value="PROTEIN CUP-SHAPED COTYLEDON 2-RELATED"/>
    <property type="match status" value="1"/>
</dbReference>
<dbReference type="FunFam" id="2.170.150.80:FF:000010">
    <property type="entry name" value="NAC domain-containing protein 67-like"/>
    <property type="match status" value="1"/>
</dbReference>
<keyword evidence="3" id="KW-0238">DNA-binding</keyword>